<dbReference type="Proteomes" id="UP000235828">
    <property type="component" value="Chromosome A"/>
</dbReference>
<dbReference type="Pfam" id="PF13302">
    <property type="entry name" value="Acetyltransf_3"/>
    <property type="match status" value="1"/>
</dbReference>
<gene>
    <name evidence="2" type="ORF">VTAP4600_A1830</name>
</gene>
<dbReference type="RefSeq" id="WP_102522417.1">
    <property type="nucleotide sequence ID" value="NZ_LT960611.1"/>
</dbReference>
<organism evidence="2 3">
    <name type="scientific">Vibrio tapetis subsp. tapetis</name>
    <dbReference type="NCBI Taxonomy" id="1671868"/>
    <lineage>
        <taxon>Bacteria</taxon>
        <taxon>Pseudomonadati</taxon>
        <taxon>Pseudomonadota</taxon>
        <taxon>Gammaproteobacteria</taxon>
        <taxon>Vibrionales</taxon>
        <taxon>Vibrionaceae</taxon>
        <taxon>Vibrio</taxon>
    </lineage>
</organism>
<dbReference type="AlphaFoldDB" id="A0A2N8ZD20"/>
<proteinExistence type="predicted"/>
<dbReference type="InterPro" id="IPR000182">
    <property type="entry name" value="GNAT_dom"/>
</dbReference>
<dbReference type="OrthoDB" id="9801656at2"/>
<dbReference type="InterPro" id="IPR051531">
    <property type="entry name" value="N-acetyltransferase"/>
</dbReference>
<dbReference type="PROSITE" id="PS51186">
    <property type="entry name" value="GNAT"/>
    <property type="match status" value="1"/>
</dbReference>
<dbReference type="PANTHER" id="PTHR43792:SF1">
    <property type="entry name" value="N-ACETYLTRANSFERASE DOMAIN-CONTAINING PROTEIN"/>
    <property type="match status" value="1"/>
</dbReference>
<dbReference type="InterPro" id="IPR016181">
    <property type="entry name" value="Acyl_CoA_acyltransferase"/>
</dbReference>
<accession>A0A2N8ZD20</accession>
<keyword evidence="2" id="KW-0808">Transferase</keyword>
<dbReference type="Gene3D" id="3.40.630.30">
    <property type="match status" value="1"/>
</dbReference>
<evidence type="ECO:0000313" key="3">
    <source>
        <dbReference type="Proteomes" id="UP000235828"/>
    </source>
</evidence>
<dbReference type="SUPFAM" id="SSF55729">
    <property type="entry name" value="Acyl-CoA N-acyltransferases (Nat)"/>
    <property type="match status" value="1"/>
</dbReference>
<evidence type="ECO:0000259" key="1">
    <source>
        <dbReference type="PROSITE" id="PS51186"/>
    </source>
</evidence>
<dbReference type="KEGG" id="vta:A1830"/>
<reference evidence="2 3" key="1">
    <citation type="submission" date="2017-10" db="EMBL/GenBank/DDBJ databases">
        <authorList>
            <person name="Banno H."/>
            <person name="Chua N.-H."/>
        </authorList>
    </citation>
    <scope>NUCLEOTIDE SEQUENCE [LARGE SCALE GENOMIC DNA]</scope>
    <source>
        <strain evidence="2">Vibrio tapetis CECT4600</strain>
    </source>
</reference>
<dbReference type="GO" id="GO:0016747">
    <property type="term" value="F:acyltransferase activity, transferring groups other than amino-acyl groups"/>
    <property type="evidence" value="ECO:0007669"/>
    <property type="project" value="InterPro"/>
</dbReference>
<protein>
    <submittedName>
        <fullName evidence="2">Acetyltransferase</fullName>
    </submittedName>
</protein>
<name>A0A2N8ZD20_9VIBR</name>
<dbReference type="EMBL" id="LT960611">
    <property type="protein sequence ID" value="SON49809.1"/>
    <property type="molecule type" value="Genomic_DNA"/>
</dbReference>
<evidence type="ECO:0000313" key="2">
    <source>
        <dbReference type="EMBL" id="SON49809.1"/>
    </source>
</evidence>
<sequence>MFKLETQRLIIRDMKAEDEAGFVAISQDAKYQRFYDEADCEPQKYRDLTQLFIEQAAQVPRESYQLAVELKESGEFIGTVCLRLEGDGLDGDRQASMGAGLARHVQGNNLMPEAARALAEFGFNELNVHRIYAETIKENRAAIRLCKSLGMRQEAEFVEHRYFKDRWWNTIVLAVLKSEWCRADLVSKGK</sequence>
<feature type="domain" description="N-acetyltransferase" evidence="1">
    <location>
        <begin position="9"/>
        <end position="172"/>
    </location>
</feature>
<keyword evidence="3" id="KW-1185">Reference proteome</keyword>
<dbReference type="PANTHER" id="PTHR43792">
    <property type="entry name" value="GNAT FAMILY, PUTATIVE (AFU_ORTHOLOGUE AFUA_3G00765)-RELATED-RELATED"/>
    <property type="match status" value="1"/>
</dbReference>